<dbReference type="PANTHER" id="PTHR43122:SF1">
    <property type="entry name" value="IRON-SULFUR-BINDING PROTEIN"/>
    <property type="match status" value="1"/>
</dbReference>
<feature type="domain" description="4Fe-4S ferredoxin-type" evidence="1">
    <location>
        <begin position="32"/>
        <end position="62"/>
    </location>
</feature>
<dbReference type="EMBL" id="CATOUU010000762">
    <property type="protein sequence ID" value="CAI9946489.1"/>
    <property type="molecule type" value="Genomic_DNA"/>
</dbReference>
<comment type="caution">
    <text evidence="3">The sequence shown here is derived from an EMBL/GenBank/DDBJ whole genome shotgun (WGS) entry which is preliminary data.</text>
</comment>
<evidence type="ECO:0000313" key="5">
    <source>
        <dbReference type="EMBL" id="CAL6044771.1"/>
    </source>
</evidence>
<evidence type="ECO:0000313" key="4">
    <source>
        <dbReference type="EMBL" id="CAL6021740.1"/>
    </source>
</evidence>
<dbReference type="InterPro" id="IPR017900">
    <property type="entry name" value="4Fe4S_Fe_S_CS"/>
</dbReference>
<accession>A0AA86REH2</accession>
<name>A0AA86REH2_9EUKA</name>
<protein>
    <submittedName>
        <fullName evidence="3">Cysteine-rich protein</fullName>
    </submittedName>
    <submittedName>
        <fullName evidence="4">Cysteine-rich_protein</fullName>
    </submittedName>
</protein>
<dbReference type="PROSITE" id="PS00198">
    <property type="entry name" value="4FE4S_FER_1"/>
    <property type="match status" value="2"/>
</dbReference>
<dbReference type="EMBL" id="CAXDID020000089">
    <property type="protein sequence ID" value="CAL6021740.1"/>
    <property type="molecule type" value="Genomic_DNA"/>
</dbReference>
<organism evidence="3">
    <name type="scientific">Hexamita inflata</name>
    <dbReference type="NCBI Taxonomy" id="28002"/>
    <lineage>
        <taxon>Eukaryota</taxon>
        <taxon>Metamonada</taxon>
        <taxon>Diplomonadida</taxon>
        <taxon>Hexamitidae</taxon>
        <taxon>Hexamitinae</taxon>
        <taxon>Hexamita</taxon>
    </lineage>
</organism>
<dbReference type="EMBL" id="CATOUU010001119">
    <property type="protein sequence ID" value="CAI9973238.1"/>
    <property type="molecule type" value="Genomic_DNA"/>
</dbReference>
<dbReference type="SUPFAM" id="SSF54862">
    <property type="entry name" value="4Fe-4S ferredoxins"/>
    <property type="match status" value="1"/>
</dbReference>
<dbReference type="AlphaFoldDB" id="A0AA86REH2"/>
<dbReference type="InterPro" id="IPR017896">
    <property type="entry name" value="4Fe4S_Fe-S-bd"/>
</dbReference>
<dbReference type="EMBL" id="CAXDID020000161">
    <property type="protein sequence ID" value="CAL6044771.1"/>
    <property type="molecule type" value="Genomic_DNA"/>
</dbReference>
<feature type="domain" description="4Fe-4S ferredoxin-type" evidence="1">
    <location>
        <begin position="1"/>
        <end position="30"/>
    </location>
</feature>
<evidence type="ECO:0000313" key="6">
    <source>
        <dbReference type="Proteomes" id="UP001642409"/>
    </source>
</evidence>
<dbReference type="PROSITE" id="PS51379">
    <property type="entry name" value="4FE4S_FER_2"/>
    <property type="match status" value="2"/>
</dbReference>
<sequence>MRIQYIQQNCTQCSLCVQHCPTGAIQFDYKNRKLIFDQVYLCVECVSCVYACPFKAMVLQDAYKFDVSKVNE</sequence>
<keyword evidence="6" id="KW-1185">Reference proteome</keyword>
<dbReference type="Pfam" id="PF13187">
    <property type="entry name" value="Fer4_9"/>
    <property type="match status" value="1"/>
</dbReference>
<dbReference type="Gene3D" id="3.30.70.20">
    <property type="match status" value="1"/>
</dbReference>
<reference evidence="4 6" key="2">
    <citation type="submission" date="2024-07" db="EMBL/GenBank/DDBJ databases">
        <authorList>
            <person name="Akdeniz Z."/>
        </authorList>
    </citation>
    <scope>NUCLEOTIDE SEQUENCE [LARGE SCALE GENOMIC DNA]</scope>
</reference>
<evidence type="ECO:0000313" key="2">
    <source>
        <dbReference type="EMBL" id="CAI9946489.1"/>
    </source>
</evidence>
<proteinExistence type="predicted"/>
<evidence type="ECO:0000259" key="1">
    <source>
        <dbReference type="PROSITE" id="PS51379"/>
    </source>
</evidence>
<evidence type="ECO:0000313" key="3">
    <source>
        <dbReference type="EMBL" id="CAI9973238.1"/>
    </source>
</evidence>
<reference evidence="3" key="1">
    <citation type="submission" date="2023-06" db="EMBL/GenBank/DDBJ databases">
        <authorList>
            <person name="Kurt Z."/>
        </authorList>
    </citation>
    <scope>NUCLEOTIDE SEQUENCE</scope>
</reference>
<gene>
    <name evidence="4" type="ORF">HINF_LOCUS28315</name>
    <name evidence="2" type="ORF">HINF_LOCUS34134</name>
    <name evidence="5" type="ORF">HINF_LOCUS40719</name>
    <name evidence="3" type="ORF">HINF_LOCUS60883</name>
</gene>
<dbReference type="PANTHER" id="PTHR43122">
    <property type="entry name" value="FERREDOXIN SUBUNIT OF PYRUVATE:FLAVODOXIN OXIDOREDUCTASE-RELATED"/>
    <property type="match status" value="1"/>
</dbReference>
<dbReference type="Proteomes" id="UP001642409">
    <property type="component" value="Unassembled WGS sequence"/>
</dbReference>